<feature type="coiled-coil region" evidence="1">
    <location>
        <begin position="135"/>
        <end position="232"/>
    </location>
</feature>
<keyword evidence="1" id="KW-0175">Coiled coil</keyword>
<evidence type="ECO:0000313" key="3">
    <source>
        <dbReference type="EMBL" id="KAF3326727.1"/>
    </source>
</evidence>
<organism evidence="3 4">
    <name type="scientific">Carex littledalei</name>
    <dbReference type="NCBI Taxonomy" id="544730"/>
    <lineage>
        <taxon>Eukaryota</taxon>
        <taxon>Viridiplantae</taxon>
        <taxon>Streptophyta</taxon>
        <taxon>Embryophyta</taxon>
        <taxon>Tracheophyta</taxon>
        <taxon>Spermatophyta</taxon>
        <taxon>Magnoliopsida</taxon>
        <taxon>Liliopsida</taxon>
        <taxon>Poales</taxon>
        <taxon>Cyperaceae</taxon>
        <taxon>Cyperoideae</taxon>
        <taxon>Cariceae</taxon>
        <taxon>Carex</taxon>
        <taxon>Carex subgen. Euthyceras</taxon>
    </lineage>
</organism>
<dbReference type="PANTHER" id="PTHR32258:SF28">
    <property type="entry name" value="PROTEIN NETWORKED 3A-RELATED"/>
    <property type="match status" value="1"/>
</dbReference>
<dbReference type="AlphaFoldDB" id="A0A833V6U3"/>
<feature type="compositionally biased region" description="Polar residues" evidence="2">
    <location>
        <begin position="99"/>
        <end position="120"/>
    </location>
</feature>
<sequence>MTISEVVAGLERAGKRWQGGGREGQGSGVRVAAEKRWRSGVYGTVESIVKMIEEGEDTDTPVNRTEMRDQLVENMKEMFKAYFELVEQHDRLVGANNTLTMGSTQLPNQQKSSSPSVNQETKPEARMQLLKENEIQVANTQYNGLAERLHNVESELSKIKVDLAKKEDLLFVSEKLNYQQKSNLESLRQKVELQEEELKQKREEIERIKPRLSELEMHKSNWDNKMSVLEEENKYLNIQKVSHEEKISNLLKDLSLEKEVVLHLRDKENLQRDLSSQISEVSKVNAMHKGELMKCEIEKKILSEKNSVLESTLLKANIEFDALKEKVFALEGNIEILTRTINAYLKKNNTVKVSLSNLKTEAKFLKTKSSGKDGKEGKEGILQNLIAEKQTIFAQVHLLEEQMKKLNETIEEAKCAKHDAESTIDTLNVNIERFNVQKPYSGLITYDFLISMRIWKEFDVFLNKMPIWRKMRDRIESGVGARILDSSHSKSKNDPRKIKDGSDVELKEVGQSEMEMQKELQSKREGSKKIAELQQQERKEQVEPNKSSL</sequence>
<reference evidence="3" key="1">
    <citation type="submission" date="2020-01" db="EMBL/GenBank/DDBJ databases">
        <title>Genome sequence of Kobresia littledalei, the first chromosome-level genome in the family Cyperaceae.</title>
        <authorList>
            <person name="Qu G."/>
        </authorList>
    </citation>
    <scope>NUCLEOTIDE SEQUENCE</scope>
    <source>
        <strain evidence="3">C.B.Clarke</strain>
        <tissue evidence="3">Leaf</tissue>
    </source>
</reference>
<dbReference type="Proteomes" id="UP000623129">
    <property type="component" value="Unassembled WGS sequence"/>
</dbReference>
<evidence type="ECO:0008006" key="5">
    <source>
        <dbReference type="Google" id="ProtNLM"/>
    </source>
</evidence>
<comment type="caution">
    <text evidence="3">The sequence shown here is derived from an EMBL/GenBank/DDBJ whole genome shotgun (WGS) entry which is preliminary data.</text>
</comment>
<feature type="coiled-coil region" evidence="1">
    <location>
        <begin position="382"/>
        <end position="430"/>
    </location>
</feature>
<name>A0A833V6U3_9POAL</name>
<evidence type="ECO:0000256" key="1">
    <source>
        <dbReference type="SAM" id="Coils"/>
    </source>
</evidence>
<evidence type="ECO:0000256" key="2">
    <source>
        <dbReference type="SAM" id="MobiDB-lite"/>
    </source>
</evidence>
<evidence type="ECO:0000313" key="4">
    <source>
        <dbReference type="Proteomes" id="UP000623129"/>
    </source>
</evidence>
<proteinExistence type="predicted"/>
<accession>A0A833V6U3</accession>
<dbReference type="EMBL" id="SWLB01000018">
    <property type="protein sequence ID" value="KAF3326727.1"/>
    <property type="molecule type" value="Genomic_DNA"/>
</dbReference>
<dbReference type="PANTHER" id="PTHR32258">
    <property type="entry name" value="PROTEIN NETWORKED 4A"/>
    <property type="match status" value="1"/>
</dbReference>
<feature type="region of interest" description="Disordered" evidence="2">
    <location>
        <begin position="485"/>
        <end position="549"/>
    </location>
</feature>
<keyword evidence="4" id="KW-1185">Reference proteome</keyword>
<dbReference type="InterPro" id="IPR051861">
    <property type="entry name" value="NET_actin-binding_domain"/>
</dbReference>
<gene>
    <name evidence="3" type="ORF">FCM35_KLT08357</name>
</gene>
<feature type="compositionally biased region" description="Basic and acidic residues" evidence="2">
    <location>
        <begin position="485"/>
        <end position="543"/>
    </location>
</feature>
<feature type="region of interest" description="Disordered" evidence="2">
    <location>
        <begin position="99"/>
        <end position="123"/>
    </location>
</feature>
<protein>
    <recommendedName>
        <fullName evidence="5">NAB domain-containing protein</fullName>
    </recommendedName>
</protein>